<dbReference type="GO" id="GO:0016787">
    <property type="term" value="F:hydrolase activity"/>
    <property type="evidence" value="ECO:0007669"/>
    <property type="project" value="UniProtKB-KW"/>
</dbReference>
<dbReference type="STRING" id="399497.BW733_10365"/>
<evidence type="ECO:0000259" key="2">
    <source>
        <dbReference type="Pfam" id="PF12697"/>
    </source>
</evidence>
<gene>
    <name evidence="3" type="ORF">BW733_10365</name>
</gene>
<organism evidence="3 4">
    <name type="scientific">Tessaracoccus flavescens</name>
    <dbReference type="NCBI Taxonomy" id="399497"/>
    <lineage>
        <taxon>Bacteria</taxon>
        <taxon>Bacillati</taxon>
        <taxon>Actinomycetota</taxon>
        <taxon>Actinomycetes</taxon>
        <taxon>Propionibacteriales</taxon>
        <taxon>Propionibacteriaceae</taxon>
        <taxon>Tessaracoccus</taxon>
    </lineage>
</organism>
<evidence type="ECO:0000313" key="3">
    <source>
        <dbReference type="EMBL" id="AQP51174.1"/>
    </source>
</evidence>
<dbReference type="Pfam" id="PF12697">
    <property type="entry name" value="Abhydrolase_6"/>
    <property type="match status" value="1"/>
</dbReference>
<name>A0A1Q2CYP2_9ACTN</name>
<sequence>MPAPVVFVHGLRTSSSMWDPQLRILGDRGWRCVAPDLPGHGDRRGEAFTVEAALATIDEAIAGWGEPVHLVGCSLGGMFALHAAALTDRRLLSVVAAGCTTQPSVRSARAYGRVIGLVDVVGGEGAVRRAMGEEAAAHFLRKGRADLATVDATVVTVGGFDLLDDVARIDAPVTFLNGHLDQFRGEERRFLRAARRGRLVVLPFGTHMVNLTDPGRYTTVLESLLLDAESLS</sequence>
<dbReference type="InterPro" id="IPR029058">
    <property type="entry name" value="AB_hydrolase_fold"/>
</dbReference>
<dbReference type="AlphaFoldDB" id="A0A1Q2CYP2"/>
<keyword evidence="4" id="KW-1185">Reference proteome</keyword>
<evidence type="ECO:0000313" key="4">
    <source>
        <dbReference type="Proteomes" id="UP000188235"/>
    </source>
</evidence>
<dbReference type="KEGG" id="tfa:BW733_10365"/>
<dbReference type="PANTHER" id="PTHR43798">
    <property type="entry name" value="MONOACYLGLYCEROL LIPASE"/>
    <property type="match status" value="1"/>
</dbReference>
<dbReference type="InterPro" id="IPR000073">
    <property type="entry name" value="AB_hydrolase_1"/>
</dbReference>
<dbReference type="EMBL" id="CP019607">
    <property type="protein sequence ID" value="AQP51174.1"/>
    <property type="molecule type" value="Genomic_DNA"/>
</dbReference>
<feature type="domain" description="AB hydrolase-1" evidence="2">
    <location>
        <begin position="5"/>
        <end position="216"/>
    </location>
</feature>
<dbReference type="PANTHER" id="PTHR43798:SF31">
    <property type="entry name" value="AB HYDROLASE SUPERFAMILY PROTEIN YCLE"/>
    <property type="match status" value="1"/>
</dbReference>
<keyword evidence="1" id="KW-0378">Hydrolase</keyword>
<protein>
    <recommendedName>
        <fullName evidence="2">AB hydrolase-1 domain-containing protein</fullName>
    </recommendedName>
</protein>
<dbReference type="SUPFAM" id="SSF53474">
    <property type="entry name" value="alpha/beta-Hydrolases"/>
    <property type="match status" value="1"/>
</dbReference>
<dbReference type="Gene3D" id="3.40.50.1820">
    <property type="entry name" value="alpha/beta hydrolase"/>
    <property type="match status" value="1"/>
</dbReference>
<proteinExistence type="predicted"/>
<dbReference type="GO" id="GO:0016020">
    <property type="term" value="C:membrane"/>
    <property type="evidence" value="ECO:0007669"/>
    <property type="project" value="TreeGrafter"/>
</dbReference>
<dbReference type="Proteomes" id="UP000188235">
    <property type="component" value="Chromosome"/>
</dbReference>
<evidence type="ECO:0000256" key="1">
    <source>
        <dbReference type="ARBA" id="ARBA00022801"/>
    </source>
</evidence>
<accession>A0A1Q2CYP2</accession>
<dbReference type="InterPro" id="IPR050266">
    <property type="entry name" value="AB_hydrolase_sf"/>
</dbReference>
<dbReference type="RefSeq" id="WP_077350239.1">
    <property type="nucleotide sequence ID" value="NZ_CP019607.1"/>
</dbReference>
<dbReference type="OrthoDB" id="5495375at2"/>
<reference evidence="3 4" key="1">
    <citation type="journal article" date="2008" name="Int. J. Syst. Evol. Microbiol.">
        <title>Tessaracoccus flavescens sp. nov., isolated from marine sediment.</title>
        <authorList>
            <person name="Lee D.W."/>
            <person name="Lee S.D."/>
        </authorList>
    </citation>
    <scope>NUCLEOTIDE SEQUENCE [LARGE SCALE GENOMIC DNA]</scope>
    <source>
        <strain evidence="3 4">SST-39T</strain>
    </source>
</reference>